<gene>
    <name evidence="1" type="ORF">PR048_013382</name>
</gene>
<evidence type="ECO:0000313" key="1">
    <source>
        <dbReference type="EMBL" id="KAJ8887167.1"/>
    </source>
</evidence>
<name>A0ABQ9HSF9_9NEOP</name>
<evidence type="ECO:0000313" key="2">
    <source>
        <dbReference type="Proteomes" id="UP001159363"/>
    </source>
</evidence>
<dbReference type="EMBL" id="JARBHB010000004">
    <property type="protein sequence ID" value="KAJ8887167.1"/>
    <property type="molecule type" value="Genomic_DNA"/>
</dbReference>
<protein>
    <submittedName>
        <fullName evidence="1">Uncharacterized protein</fullName>
    </submittedName>
</protein>
<comment type="caution">
    <text evidence="1">The sequence shown here is derived from an EMBL/GenBank/DDBJ whole genome shotgun (WGS) entry which is preliminary data.</text>
</comment>
<organism evidence="1 2">
    <name type="scientific">Dryococelus australis</name>
    <dbReference type="NCBI Taxonomy" id="614101"/>
    <lineage>
        <taxon>Eukaryota</taxon>
        <taxon>Metazoa</taxon>
        <taxon>Ecdysozoa</taxon>
        <taxon>Arthropoda</taxon>
        <taxon>Hexapoda</taxon>
        <taxon>Insecta</taxon>
        <taxon>Pterygota</taxon>
        <taxon>Neoptera</taxon>
        <taxon>Polyneoptera</taxon>
        <taxon>Phasmatodea</taxon>
        <taxon>Verophasmatodea</taxon>
        <taxon>Anareolatae</taxon>
        <taxon>Phasmatidae</taxon>
        <taxon>Eurycanthinae</taxon>
        <taxon>Dryococelus</taxon>
    </lineage>
</organism>
<keyword evidence="2" id="KW-1185">Reference proteome</keyword>
<proteinExistence type="predicted"/>
<reference evidence="1 2" key="1">
    <citation type="submission" date="2023-02" db="EMBL/GenBank/DDBJ databases">
        <title>LHISI_Scaffold_Assembly.</title>
        <authorList>
            <person name="Stuart O.P."/>
            <person name="Cleave R."/>
            <person name="Magrath M.J.L."/>
            <person name="Mikheyev A.S."/>
        </authorList>
    </citation>
    <scope>NUCLEOTIDE SEQUENCE [LARGE SCALE GENOMIC DNA]</scope>
    <source>
        <strain evidence="1">Daus_M_001</strain>
        <tissue evidence="1">Leg muscle</tissue>
    </source>
</reference>
<accession>A0ABQ9HSF9</accession>
<sequence length="142" mass="15693">MEQHQNVRAGELNISKKTCQPATSNSIFTCKNQGTTPLGNKPGLLWWEWNGEIWVAFNSEVFRVDKGEARRSKEAKVEQIGDPREILQTSSIVRHDSHMRKSRTNATRNQTWFTLVGGKMAVALCGGGGIGVANLIRGEVGL</sequence>
<dbReference type="Proteomes" id="UP001159363">
    <property type="component" value="Chromosome X"/>
</dbReference>